<evidence type="ECO:0000256" key="6">
    <source>
        <dbReference type="SAM" id="MobiDB-lite"/>
    </source>
</evidence>
<organism evidence="8">
    <name type="scientific">uncultured Mycobacteriales bacterium</name>
    <dbReference type="NCBI Taxonomy" id="581187"/>
    <lineage>
        <taxon>Bacteria</taxon>
        <taxon>Bacillati</taxon>
        <taxon>Actinomycetota</taxon>
        <taxon>Actinomycetes</taxon>
        <taxon>Mycobacteriales</taxon>
        <taxon>environmental samples</taxon>
    </lineage>
</organism>
<keyword evidence="3" id="KW-0731">Sigma factor</keyword>
<dbReference type="GO" id="GO:0016987">
    <property type="term" value="F:sigma factor activity"/>
    <property type="evidence" value="ECO:0007669"/>
    <property type="project" value="UniProtKB-KW"/>
</dbReference>
<dbReference type="Pfam" id="PF04542">
    <property type="entry name" value="Sigma70_r2"/>
    <property type="match status" value="1"/>
</dbReference>
<dbReference type="InterPro" id="IPR039425">
    <property type="entry name" value="RNA_pol_sigma-70-like"/>
</dbReference>
<reference evidence="8" key="1">
    <citation type="submission" date="2020-02" db="EMBL/GenBank/DDBJ databases">
        <authorList>
            <person name="Meier V. D."/>
        </authorList>
    </citation>
    <scope>NUCLEOTIDE SEQUENCE</scope>
    <source>
        <strain evidence="8">AVDCRST_MAG41</strain>
    </source>
</reference>
<keyword evidence="2" id="KW-0805">Transcription regulation</keyword>
<dbReference type="AlphaFoldDB" id="A0A6J4JX60"/>
<evidence type="ECO:0000256" key="5">
    <source>
        <dbReference type="ARBA" id="ARBA00023163"/>
    </source>
</evidence>
<dbReference type="InterPro" id="IPR014284">
    <property type="entry name" value="RNA_pol_sigma-70_dom"/>
</dbReference>
<dbReference type="GO" id="GO:0006352">
    <property type="term" value="P:DNA-templated transcription initiation"/>
    <property type="evidence" value="ECO:0007669"/>
    <property type="project" value="InterPro"/>
</dbReference>
<dbReference type="InterPro" id="IPR007627">
    <property type="entry name" value="RNA_pol_sigma70_r2"/>
</dbReference>
<gene>
    <name evidence="8" type="ORF">AVDCRST_MAG41-4271</name>
</gene>
<protein>
    <submittedName>
        <fullName evidence="8">Anti-sigma B factor RsbT</fullName>
    </submittedName>
</protein>
<evidence type="ECO:0000259" key="7">
    <source>
        <dbReference type="SMART" id="SM00387"/>
    </source>
</evidence>
<evidence type="ECO:0000256" key="2">
    <source>
        <dbReference type="ARBA" id="ARBA00023015"/>
    </source>
</evidence>
<dbReference type="SUPFAM" id="SSF88946">
    <property type="entry name" value="Sigma2 domain of RNA polymerase sigma factors"/>
    <property type="match status" value="1"/>
</dbReference>
<dbReference type="InterPro" id="IPR036890">
    <property type="entry name" value="HATPase_C_sf"/>
</dbReference>
<feature type="region of interest" description="Disordered" evidence="6">
    <location>
        <begin position="68"/>
        <end position="95"/>
    </location>
</feature>
<sequence length="360" mass="38859">MGGGDQPILDLVPIVRRVVGARIRDPHLVDDLVQETLARMMAARARIGDETLVPYAIVTAKNLVASHVQRQDRDRRKAHLVADPGSEPGPEDGVLGTERRQLVAEALRRLPAEERELLVAHEVQGAGTASLAAERGSTAGAIAAQLSRSRAKLRVEVLLAERTDRPPTDRCRPVLIALSSGDRRRQQRLDCAGHLLECDFCAALAPALLDRRSGGSANPEQRVRVTRDADVVAARQKGREVAAGVGFSRTDTTLVATVISELARNIVQFAERGEILVCPVEEPGRRGVMIVARDVGPGIRDLAGALTDGYSTYRGGLGLGLPGTRRLMDEFDIVSEVGKGTTVTTTKWLRDRPAARGRDL</sequence>
<keyword evidence="5" id="KW-0804">Transcription</keyword>
<dbReference type="Gene3D" id="1.10.10.10">
    <property type="entry name" value="Winged helix-like DNA-binding domain superfamily/Winged helix DNA-binding domain"/>
    <property type="match status" value="1"/>
</dbReference>
<evidence type="ECO:0000256" key="1">
    <source>
        <dbReference type="ARBA" id="ARBA00010641"/>
    </source>
</evidence>
<name>A0A6J4JX60_9ACTN</name>
<dbReference type="PANTHER" id="PTHR43133">
    <property type="entry name" value="RNA POLYMERASE ECF-TYPE SIGMA FACTO"/>
    <property type="match status" value="1"/>
</dbReference>
<dbReference type="InterPro" id="IPR003594">
    <property type="entry name" value="HATPase_dom"/>
</dbReference>
<proteinExistence type="inferred from homology"/>
<dbReference type="Pfam" id="PF08281">
    <property type="entry name" value="Sigma70_r4_2"/>
    <property type="match status" value="1"/>
</dbReference>
<dbReference type="InterPro" id="IPR013324">
    <property type="entry name" value="RNA_pol_sigma_r3/r4-like"/>
</dbReference>
<feature type="domain" description="Histidine kinase/HSP90-like ATPase" evidence="7">
    <location>
        <begin position="250"/>
        <end position="351"/>
    </location>
</feature>
<dbReference type="Gene3D" id="1.10.1740.10">
    <property type="match status" value="1"/>
</dbReference>
<dbReference type="InterPro" id="IPR036388">
    <property type="entry name" value="WH-like_DNA-bd_sf"/>
</dbReference>
<dbReference type="PANTHER" id="PTHR43133:SF8">
    <property type="entry name" value="RNA POLYMERASE SIGMA FACTOR HI_1459-RELATED"/>
    <property type="match status" value="1"/>
</dbReference>
<dbReference type="InterPro" id="IPR013249">
    <property type="entry name" value="RNA_pol_sigma70_r4_t2"/>
</dbReference>
<dbReference type="GO" id="GO:0003677">
    <property type="term" value="F:DNA binding"/>
    <property type="evidence" value="ECO:0007669"/>
    <property type="project" value="UniProtKB-KW"/>
</dbReference>
<dbReference type="Pfam" id="PF13581">
    <property type="entry name" value="HATPase_c_2"/>
    <property type="match status" value="1"/>
</dbReference>
<comment type="similarity">
    <text evidence="1">Belongs to the sigma-70 factor family. ECF subfamily.</text>
</comment>
<evidence type="ECO:0000256" key="3">
    <source>
        <dbReference type="ARBA" id="ARBA00023082"/>
    </source>
</evidence>
<keyword evidence="4" id="KW-0238">DNA-binding</keyword>
<dbReference type="SUPFAM" id="SSF55874">
    <property type="entry name" value="ATPase domain of HSP90 chaperone/DNA topoisomerase II/histidine kinase"/>
    <property type="match status" value="1"/>
</dbReference>
<dbReference type="InterPro" id="IPR013325">
    <property type="entry name" value="RNA_pol_sigma_r2"/>
</dbReference>
<evidence type="ECO:0000313" key="8">
    <source>
        <dbReference type="EMBL" id="CAA9289738.1"/>
    </source>
</evidence>
<dbReference type="EMBL" id="CADCTP010000410">
    <property type="protein sequence ID" value="CAA9289738.1"/>
    <property type="molecule type" value="Genomic_DNA"/>
</dbReference>
<dbReference type="NCBIfam" id="TIGR02937">
    <property type="entry name" value="sigma70-ECF"/>
    <property type="match status" value="1"/>
</dbReference>
<dbReference type="SUPFAM" id="SSF88659">
    <property type="entry name" value="Sigma3 and sigma4 domains of RNA polymerase sigma factors"/>
    <property type="match status" value="1"/>
</dbReference>
<dbReference type="SMART" id="SM00387">
    <property type="entry name" value="HATPase_c"/>
    <property type="match status" value="1"/>
</dbReference>
<dbReference type="Gene3D" id="3.30.565.10">
    <property type="entry name" value="Histidine kinase-like ATPase, C-terminal domain"/>
    <property type="match status" value="1"/>
</dbReference>
<accession>A0A6J4JX60</accession>
<evidence type="ECO:0000256" key="4">
    <source>
        <dbReference type="ARBA" id="ARBA00023125"/>
    </source>
</evidence>